<dbReference type="PANTHER" id="PTHR31792">
    <property type="entry name" value="VACUOLAR ATPASE ASSEMBLY INTEGRAL MEMBRANE PROTEIN VMA21"/>
    <property type="match status" value="1"/>
</dbReference>
<dbReference type="Proteomes" id="UP001219355">
    <property type="component" value="Chromosome 3"/>
</dbReference>
<comment type="function">
    <text evidence="6">Required for the assembly of the V0 complex of the vacuolar ATPase (V-ATPase) in the endoplasmic reticulum.</text>
</comment>
<feature type="transmembrane region" description="Helical" evidence="6">
    <location>
        <begin position="82"/>
        <end position="101"/>
    </location>
</feature>
<comment type="subcellular location">
    <subcellularLocation>
        <location evidence="6">Endoplasmic reticulum membrane</location>
        <topology evidence="6">Multi-pass membrane protein</topology>
    </subcellularLocation>
    <subcellularLocation>
        <location evidence="6">Endoplasmic reticulum-Golgi intermediate compartment membrane</location>
        <topology evidence="6">Multi-pass membrane protein</topology>
    </subcellularLocation>
    <subcellularLocation>
        <location evidence="6">Cytoplasmic vesicle</location>
        <location evidence="6">COPII-coated vesicle membrane</location>
        <topology evidence="6">Multi-pass membrane protein</topology>
    </subcellularLocation>
</comment>
<feature type="region of interest" description="Disordered" evidence="7">
    <location>
        <begin position="1"/>
        <end position="39"/>
    </location>
</feature>
<keyword evidence="3 6" id="KW-1133">Transmembrane helix</keyword>
<feature type="compositionally biased region" description="Pro residues" evidence="7">
    <location>
        <begin position="15"/>
        <end position="31"/>
    </location>
</feature>
<sequence>MATLRHPTKDTSRLSPPPPPQPEANPKPQTPHHPDAIPLHSLPGYPQQVLWKLLLYSIAVIVLPLAAFFYARTHLFDGDSTYAGAVAAVTANVVLFAYIVVAMREDRGEQEEVRAREREQGQGQGRGKEEEGKKTR</sequence>
<protein>
    <submittedName>
        <fullName evidence="8">Vacuolar ATPase assembly integral membrane protein vma21</fullName>
    </submittedName>
</protein>
<feature type="region of interest" description="Disordered" evidence="7">
    <location>
        <begin position="107"/>
        <end position="136"/>
    </location>
</feature>
<evidence type="ECO:0000256" key="4">
    <source>
        <dbReference type="ARBA" id="ARBA00023136"/>
    </source>
</evidence>
<evidence type="ECO:0000256" key="3">
    <source>
        <dbReference type="ARBA" id="ARBA00022989"/>
    </source>
</evidence>
<keyword evidence="2 6" id="KW-0256">Endoplasmic reticulum</keyword>
<evidence type="ECO:0000256" key="2">
    <source>
        <dbReference type="ARBA" id="ARBA00022824"/>
    </source>
</evidence>
<dbReference type="InterPro" id="IPR019013">
    <property type="entry name" value="Vma21"/>
</dbReference>
<comment type="caution">
    <text evidence="6">Lacks conserved residue(s) required for the propagation of feature annotation.</text>
</comment>
<evidence type="ECO:0000313" key="8">
    <source>
        <dbReference type="EMBL" id="WEW59968.1"/>
    </source>
</evidence>
<dbReference type="EMBL" id="CP120629">
    <property type="protein sequence ID" value="WEW59968.1"/>
    <property type="molecule type" value="Genomic_DNA"/>
</dbReference>
<evidence type="ECO:0000256" key="6">
    <source>
        <dbReference type="HAMAP-Rule" id="MF_03058"/>
    </source>
</evidence>
<organism evidence="8 9">
    <name type="scientific">Emydomyces testavorans</name>
    <dbReference type="NCBI Taxonomy" id="2070801"/>
    <lineage>
        <taxon>Eukaryota</taxon>
        <taxon>Fungi</taxon>
        <taxon>Dikarya</taxon>
        <taxon>Ascomycota</taxon>
        <taxon>Pezizomycotina</taxon>
        <taxon>Eurotiomycetes</taxon>
        <taxon>Eurotiomycetidae</taxon>
        <taxon>Onygenales</taxon>
        <taxon>Nannizziopsiaceae</taxon>
        <taxon>Emydomyces</taxon>
    </lineage>
</organism>
<reference evidence="8" key="1">
    <citation type="submission" date="2023-03" db="EMBL/GenBank/DDBJ databases">
        <title>Emydomyces testavorans Genome Sequence.</title>
        <authorList>
            <person name="Hoyer L."/>
        </authorList>
    </citation>
    <scope>NUCLEOTIDE SEQUENCE</scope>
    <source>
        <strain evidence="8">16-2883</strain>
    </source>
</reference>
<keyword evidence="1 6" id="KW-0812">Transmembrane</keyword>
<dbReference type="GO" id="GO:0012507">
    <property type="term" value="C:ER to Golgi transport vesicle membrane"/>
    <property type="evidence" value="ECO:0007669"/>
    <property type="project" value="UniProtKB-SubCell"/>
</dbReference>
<dbReference type="GO" id="GO:0033116">
    <property type="term" value="C:endoplasmic reticulum-Golgi intermediate compartment membrane"/>
    <property type="evidence" value="ECO:0007669"/>
    <property type="project" value="UniProtKB-SubCell"/>
</dbReference>
<keyword evidence="5 6" id="KW-0968">Cytoplasmic vesicle</keyword>
<dbReference type="GO" id="GO:0005789">
    <property type="term" value="C:endoplasmic reticulum membrane"/>
    <property type="evidence" value="ECO:0007669"/>
    <property type="project" value="UniProtKB-SubCell"/>
</dbReference>
<proteinExistence type="inferred from homology"/>
<keyword evidence="4 6" id="KW-0472">Membrane</keyword>
<dbReference type="HAMAP" id="MF_03058">
    <property type="entry name" value="VMA21"/>
    <property type="match status" value="1"/>
</dbReference>
<feature type="transmembrane region" description="Helical" evidence="6">
    <location>
        <begin position="49"/>
        <end position="70"/>
    </location>
</feature>
<dbReference type="AlphaFoldDB" id="A0AAF0IK20"/>
<name>A0AAF0IK20_9EURO</name>
<evidence type="ECO:0000256" key="5">
    <source>
        <dbReference type="ARBA" id="ARBA00023329"/>
    </source>
</evidence>
<evidence type="ECO:0000256" key="1">
    <source>
        <dbReference type="ARBA" id="ARBA00022692"/>
    </source>
</evidence>
<dbReference type="Pfam" id="PF09446">
    <property type="entry name" value="VMA21"/>
    <property type="match status" value="1"/>
</dbReference>
<evidence type="ECO:0000313" key="9">
    <source>
        <dbReference type="Proteomes" id="UP001219355"/>
    </source>
</evidence>
<keyword evidence="9" id="KW-1185">Reference proteome</keyword>
<evidence type="ECO:0000256" key="7">
    <source>
        <dbReference type="SAM" id="MobiDB-lite"/>
    </source>
</evidence>
<dbReference type="PANTHER" id="PTHR31792:SF3">
    <property type="entry name" value="VACUOLAR ATPASE ASSEMBLY INTEGRAL MEMBRANE PROTEIN VMA21"/>
    <property type="match status" value="1"/>
</dbReference>
<dbReference type="GO" id="GO:0070072">
    <property type="term" value="P:vacuolar proton-transporting V-type ATPase complex assembly"/>
    <property type="evidence" value="ECO:0007669"/>
    <property type="project" value="UniProtKB-UniRule"/>
</dbReference>
<gene>
    <name evidence="8" type="primary">VMA21</name>
    <name evidence="8" type="ORF">PRK78_005450</name>
</gene>
<accession>A0AAF0IK20</accession>
<comment type="similarity">
    <text evidence="6">Belongs to the VMA21 family.</text>
</comment>